<evidence type="ECO:0000256" key="9">
    <source>
        <dbReference type="ARBA" id="ARBA00023136"/>
    </source>
</evidence>
<dbReference type="FunFam" id="3.40.50.300:FF:000134">
    <property type="entry name" value="Iron-enterobactin ABC transporter ATP-binding protein"/>
    <property type="match status" value="1"/>
</dbReference>
<comment type="subcellular location">
    <subcellularLocation>
        <location evidence="1">Cell membrane</location>
        <topology evidence="1">Peripheral membrane protein</topology>
    </subcellularLocation>
</comment>
<reference evidence="11" key="1">
    <citation type="journal article" date="2021" name="PeerJ">
        <title>Extensive microbial diversity within the chicken gut microbiome revealed by metagenomics and culture.</title>
        <authorList>
            <person name="Gilroy R."/>
            <person name="Ravi A."/>
            <person name="Getino M."/>
            <person name="Pursley I."/>
            <person name="Horton D.L."/>
            <person name="Alikhan N.F."/>
            <person name="Baker D."/>
            <person name="Gharbi K."/>
            <person name="Hall N."/>
            <person name="Watson M."/>
            <person name="Adriaenssens E.M."/>
            <person name="Foster-Nyarko E."/>
            <person name="Jarju S."/>
            <person name="Secka A."/>
            <person name="Antonio M."/>
            <person name="Oren A."/>
            <person name="Chaudhuri R.R."/>
            <person name="La Ragione R."/>
            <person name="Hildebrand F."/>
            <person name="Pallen M.J."/>
        </authorList>
    </citation>
    <scope>NUCLEOTIDE SEQUENCE</scope>
    <source>
        <strain evidence="11">F6-686</strain>
    </source>
</reference>
<dbReference type="CDD" id="cd03214">
    <property type="entry name" value="ABC_Iron-Siderophores_B12_Hemin"/>
    <property type="match status" value="1"/>
</dbReference>
<evidence type="ECO:0000256" key="4">
    <source>
        <dbReference type="ARBA" id="ARBA00022496"/>
    </source>
</evidence>
<keyword evidence="4" id="KW-0410">Iron transport</keyword>
<proteinExistence type="predicted"/>
<dbReference type="InterPro" id="IPR017871">
    <property type="entry name" value="ABC_transporter-like_CS"/>
</dbReference>
<keyword evidence="3" id="KW-1003">Cell membrane</keyword>
<accession>A0A9E2KS65</accession>
<evidence type="ECO:0000256" key="5">
    <source>
        <dbReference type="ARBA" id="ARBA00022741"/>
    </source>
</evidence>
<dbReference type="GO" id="GO:0006826">
    <property type="term" value="P:iron ion transport"/>
    <property type="evidence" value="ECO:0007669"/>
    <property type="project" value="UniProtKB-KW"/>
</dbReference>
<comment type="caution">
    <text evidence="11">The sequence shown here is derived from an EMBL/GenBank/DDBJ whole genome shotgun (WGS) entry which is preliminary data.</text>
</comment>
<name>A0A9E2KS65_9LACO</name>
<dbReference type="InterPro" id="IPR051535">
    <property type="entry name" value="Siderophore_ABC-ATPase"/>
</dbReference>
<keyword evidence="9" id="KW-0472">Membrane</keyword>
<evidence type="ECO:0000259" key="10">
    <source>
        <dbReference type="PROSITE" id="PS50893"/>
    </source>
</evidence>
<keyword evidence="2" id="KW-0813">Transport</keyword>
<dbReference type="GO" id="GO:0016887">
    <property type="term" value="F:ATP hydrolysis activity"/>
    <property type="evidence" value="ECO:0007669"/>
    <property type="project" value="InterPro"/>
</dbReference>
<evidence type="ECO:0000313" key="12">
    <source>
        <dbReference type="Proteomes" id="UP000823844"/>
    </source>
</evidence>
<dbReference type="Proteomes" id="UP000823844">
    <property type="component" value="Unassembled WGS sequence"/>
</dbReference>
<dbReference type="InterPro" id="IPR003593">
    <property type="entry name" value="AAA+_ATPase"/>
</dbReference>
<dbReference type="PROSITE" id="PS50893">
    <property type="entry name" value="ABC_TRANSPORTER_2"/>
    <property type="match status" value="1"/>
</dbReference>
<dbReference type="Gene3D" id="3.40.50.300">
    <property type="entry name" value="P-loop containing nucleotide triphosphate hydrolases"/>
    <property type="match status" value="1"/>
</dbReference>
<evidence type="ECO:0000256" key="2">
    <source>
        <dbReference type="ARBA" id="ARBA00022448"/>
    </source>
</evidence>
<dbReference type="GO" id="GO:0005524">
    <property type="term" value="F:ATP binding"/>
    <property type="evidence" value="ECO:0007669"/>
    <property type="project" value="UniProtKB-KW"/>
</dbReference>
<evidence type="ECO:0000256" key="7">
    <source>
        <dbReference type="ARBA" id="ARBA00023004"/>
    </source>
</evidence>
<dbReference type="InterPro" id="IPR027417">
    <property type="entry name" value="P-loop_NTPase"/>
</dbReference>
<dbReference type="SUPFAM" id="SSF52540">
    <property type="entry name" value="P-loop containing nucleoside triphosphate hydrolases"/>
    <property type="match status" value="1"/>
</dbReference>
<keyword evidence="6 11" id="KW-0067">ATP-binding</keyword>
<dbReference type="InterPro" id="IPR003439">
    <property type="entry name" value="ABC_transporter-like_ATP-bd"/>
</dbReference>
<dbReference type="SMART" id="SM00382">
    <property type="entry name" value="AAA"/>
    <property type="match status" value="1"/>
</dbReference>
<keyword evidence="8" id="KW-0406">Ion transport</keyword>
<protein>
    <submittedName>
        <fullName evidence="11">ABC transporter ATP-binding protein</fullName>
    </submittedName>
</protein>
<dbReference type="Pfam" id="PF00005">
    <property type="entry name" value="ABC_tran"/>
    <property type="match status" value="1"/>
</dbReference>
<dbReference type="EMBL" id="JAHLFT010000070">
    <property type="protein sequence ID" value="MBU3828601.1"/>
    <property type="molecule type" value="Genomic_DNA"/>
</dbReference>
<reference evidence="11" key="2">
    <citation type="submission" date="2021-04" db="EMBL/GenBank/DDBJ databases">
        <authorList>
            <person name="Gilroy R."/>
        </authorList>
    </citation>
    <scope>NUCLEOTIDE SEQUENCE</scope>
    <source>
        <strain evidence="11">F6-686</strain>
    </source>
</reference>
<feature type="domain" description="ABC transporter" evidence="10">
    <location>
        <begin position="2"/>
        <end position="238"/>
    </location>
</feature>
<dbReference type="AlphaFoldDB" id="A0A9E2KS65"/>
<evidence type="ECO:0000256" key="6">
    <source>
        <dbReference type="ARBA" id="ARBA00022840"/>
    </source>
</evidence>
<dbReference type="PROSITE" id="PS00211">
    <property type="entry name" value="ABC_TRANSPORTER_1"/>
    <property type="match status" value="1"/>
</dbReference>
<sequence length="253" mass="28931">MLKIENVYFAYRQKKIFTNLSLALKENQITTVIGPNGSGKSTLFNLLTRSVQPQAGKILLNGQDIWQISANKFAQKVAILHQQNRLYDEISVADLVKMGRLPYHSLMTVSSSVDHDKIEQMLDYLGISALKDKLMSQLSGGQQQRVWLAVALLQEPEYLFLDEPTTYLDLHFQYRFLKLLRQLNKQKKLTICMVLHDLNQTLRFSDQVILLNKGEIKESGAPQEVITEPIISKNFAINCELVSTKTGPFLRQY</sequence>
<evidence type="ECO:0000313" key="11">
    <source>
        <dbReference type="EMBL" id="MBU3828601.1"/>
    </source>
</evidence>
<dbReference type="GO" id="GO:0005886">
    <property type="term" value="C:plasma membrane"/>
    <property type="evidence" value="ECO:0007669"/>
    <property type="project" value="UniProtKB-SubCell"/>
</dbReference>
<dbReference type="PANTHER" id="PTHR42771:SF10">
    <property type="entry name" value="FERRICHROME TRANSPORT ATP-BINDING PROTEIN FHUC"/>
    <property type="match status" value="1"/>
</dbReference>
<dbReference type="PANTHER" id="PTHR42771">
    <property type="entry name" value="IRON(3+)-HYDROXAMATE IMPORT ATP-BINDING PROTEIN FHUC"/>
    <property type="match status" value="1"/>
</dbReference>
<gene>
    <name evidence="11" type="ORF">H9806_05650</name>
</gene>
<organism evidence="11 12">
    <name type="scientific">Candidatus Lactobacillus pullistercoris</name>
    <dbReference type="NCBI Taxonomy" id="2838636"/>
    <lineage>
        <taxon>Bacteria</taxon>
        <taxon>Bacillati</taxon>
        <taxon>Bacillota</taxon>
        <taxon>Bacilli</taxon>
        <taxon>Lactobacillales</taxon>
        <taxon>Lactobacillaceae</taxon>
        <taxon>Lactobacillus</taxon>
    </lineage>
</organism>
<evidence type="ECO:0000256" key="8">
    <source>
        <dbReference type="ARBA" id="ARBA00023065"/>
    </source>
</evidence>
<keyword evidence="7" id="KW-0408">Iron</keyword>
<evidence type="ECO:0000256" key="1">
    <source>
        <dbReference type="ARBA" id="ARBA00004202"/>
    </source>
</evidence>
<keyword evidence="5" id="KW-0547">Nucleotide-binding</keyword>
<evidence type="ECO:0000256" key="3">
    <source>
        <dbReference type="ARBA" id="ARBA00022475"/>
    </source>
</evidence>